<evidence type="ECO:0000256" key="2">
    <source>
        <dbReference type="SAM" id="Phobius"/>
    </source>
</evidence>
<feature type="region of interest" description="Disordered" evidence="1">
    <location>
        <begin position="57"/>
        <end position="80"/>
    </location>
</feature>
<proteinExistence type="predicted"/>
<comment type="caution">
    <text evidence="3">The sequence shown here is derived from an EMBL/GenBank/DDBJ whole genome shotgun (WGS) entry which is preliminary data.</text>
</comment>
<dbReference type="AlphaFoldDB" id="A0AAN6TE19"/>
<evidence type="ECO:0000313" key="4">
    <source>
        <dbReference type="Proteomes" id="UP001302812"/>
    </source>
</evidence>
<reference evidence="3" key="2">
    <citation type="submission" date="2023-05" db="EMBL/GenBank/DDBJ databases">
        <authorList>
            <consortium name="Lawrence Berkeley National Laboratory"/>
            <person name="Steindorff A."/>
            <person name="Hensen N."/>
            <person name="Bonometti L."/>
            <person name="Westerberg I."/>
            <person name="Brannstrom I.O."/>
            <person name="Guillou S."/>
            <person name="Cros-Aarteil S."/>
            <person name="Calhoun S."/>
            <person name="Haridas S."/>
            <person name="Kuo A."/>
            <person name="Mondo S."/>
            <person name="Pangilinan J."/>
            <person name="Riley R."/>
            <person name="Labutti K."/>
            <person name="Andreopoulos B."/>
            <person name="Lipzen A."/>
            <person name="Chen C."/>
            <person name="Yanf M."/>
            <person name="Daum C."/>
            <person name="Ng V."/>
            <person name="Clum A."/>
            <person name="Ohm R."/>
            <person name="Martin F."/>
            <person name="Silar P."/>
            <person name="Natvig D."/>
            <person name="Lalanne C."/>
            <person name="Gautier V."/>
            <person name="Ament-Velasquez S.L."/>
            <person name="Kruys A."/>
            <person name="Hutchinson M.I."/>
            <person name="Powell A.J."/>
            <person name="Barry K."/>
            <person name="Miller A.N."/>
            <person name="Grigoriev I.V."/>
            <person name="Debuchy R."/>
            <person name="Gladieux P."/>
            <person name="Thoren M.H."/>
            <person name="Johannesson H."/>
        </authorList>
    </citation>
    <scope>NUCLEOTIDE SEQUENCE</scope>
    <source>
        <strain evidence="3">CBS 508.74</strain>
    </source>
</reference>
<keyword evidence="2" id="KW-0472">Membrane</keyword>
<keyword evidence="2" id="KW-0812">Transmembrane</keyword>
<organism evidence="3 4">
    <name type="scientific">Canariomyces notabilis</name>
    <dbReference type="NCBI Taxonomy" id="2074819"/>
    <lineage>
        <taxon>Eukaryota</taxon>
        <taxon>Fungi</taxon>
        <taxon>Dikarya</taxon>
        <taxon>Ascomycota</taxon>
        <taxon>Pezizomycotina</taxon>
        <taxon>Sordariomycetes</taxon>
        <taxon>Sordariomycetidae</taxon>
        <taxon>Sordariales</taxon>
        <taxon>Chaetomiaceae</taxon>
        <taxon>Canariomyces</taxon>
    </lineage>
</organism>
<accession>A0AAN6TE19</accession>
<protein>
    <submittedName>
        <fullName evidence="3">Uncharacterized protein</fullName>
    </submittedName>
</protein>
<evidence type="ECO:0000256" key="1">
    <source>
        <dbReference type="SAM" id="MobiDB-lite"/>
    </source>
</evidence>
<sequence>MAGLRLTAYVNLQPKPPKPRSVQSHCTMPAISGSLLSLARAEHLHWADGVVRTLQSRQNPKTVESKATVGPIYSGEGRPGGDEHGLRIPTNVIIASVVSVVAFFALVTALCALFDYRRRQKAKKKSNSEAEVAMKERSASVSDCSVDAPPPPYEAAHLPYRHPAVVHQWNNHSREVNNNNDAEGNVTVEHVELRQTVMNGVETGTDASGDRR</sequence>
<reference evidence="3" key="1">
    <citation type="journal article" date="2023" name="Mol. Phylogenet. Evol.">
        <title>Genome-scale phylogeny and comparative genomics of the fungal order Sordariales.</title>
        <authorList>
            <person name="Hensen N."/>
            <person name="Bonometti L."/>
            <person name="Westerberg I."/>
            <person name="Brannstrom I.O."/>
            <person name="Guillou S."/>
            <person name="Cros-Aarteil S."/>
            <person name="Calhoun S."/>
            <person name="Haridas S."/>
            <person name="Kuo A."/>
            <person name="Mondo S."/>
            <person name="Pangilinan J."/>
            <person name="Riley R."/>
            <person name="LaButti K."/>
            <person name="Andreopoulos B."/>
            <person name="Lipzen A."/>
            <person name="Chen C."/>
            <person name="Yan M."/>
            <person name="Daum C."/>
            <person name="Ng V."/>
            <person name="Clum A."/>
            <person name="Steindorff A."/>
            <person name="Ohm R.A."/>
            <person name="Martin F."/>
            <person name="Silar P."/>
            <person name="Natvig D.O."/>
            <person name="Lalanne C."/>
            <person name="Gautier V."/>
            <person name="Ament-Velasquez S.L."/>
            <person name="Kruys A."/>
            <person name="Hutchinson M.I."/>
            <person name="Powell A.J."/>
            <person name="Barry K."/>
            <person name="Miller A.N."/>
            <person name="Grigoriev I.V."/>
            <person name="Debuchy R."/>
            <person name="Gladieux P."/>
            <person name="Hiltunen Thoren M."/>
            <person name="Johannesson H."/>
        </authorList>
    </citation>
    <scope>NUCLEOTIDE SEQUENCE</scope>
    <source>
        <strain evidence="3">CBS 508.74</strain>
    </source>
</reference>
<dbReference type="EMBL" id="MU853341">
    <property type="protein sequence ID" value="KAK4112707.1"/>
    <property type="molecule type" value="Genomic_DNA"/>
</dbReference>
<evidence type="ECO:0000313" key="3">
    <source>
        <dbReference type="EMBL" id="KAK4112707.1"/>
    </source>
</evidence>
<dbReference type="RefSeq" id="XP_064670277.1">
    <property type="nucleotide sequence ID" value="XM_064812492.1"/>
</dbReference>
<gene>
    <name evidence="3" type="ORF">N656DRAFT_72189</name>
</gene>
<keyword evidence="4" id="KW-1185">Reference proteome</keyword>
<name>A0AAN6TE19_9PEZI</name>
<dbReference type="Proteomes" id="UP001302812">
    <property type="component" value="Unassembled WGS sequence"/>
</dbReference>
<keyword evidence="2" id="KW-1133">Transmembrane helix</keyword>
<feature type="transmembrane region" description="Helical" evidence="2">
    <location>
        <begin position="92"/>
        <end position="116"/>
    </location>
</feature>
<dbReference type="GeneID" id="89936617"/>